<feature type="domain" description="Sulfatase N-terminal" evidence="7">
    <location>
        <begin position="65"/>
        <end position="204"/>
    </location>
</feature>
<keyword evidence="4" id="KW-0732">Signal</keyword>
<keyword evidence="6" id="KW-0106">Calcium</keyword>
<gene>
    <name evidence="8" type="ORF">CCH79_00016761</name>
</gene>
<evidence type="ECO:0000256" key="6">
    <source>
        <dbReference type="ARBA" id="ARBA00022837"/>
    </source>
</evidence>
<comment type="similarity">
    <text evidence="2">Belongs to the sulfatase family.</text>
</comment>
<dbReference type="InterPro" id="IPR000917">
    <property type="entry name" value="Sulfatase_N"/>
</dbReference>
<name>A0A315UT39_GAMAF</name>
<dbReference type="PANTHER" id="PTHR42693:SF42">
    <property type="entry name" value="ARYLSULFATASE G"/>
    <property type="match status" value="1"/>
</dbReference>
<dbReference type="SUPFAM" id="SSF53649">
    <property type="entry name" value="Alkaline phosphatase-like"/>
    <property type="match status" value="1"/>
</dbReference>
<dbReference type="Pfam" id="PF00884">
    <property type="entry name" value="Sulfatase"/>
    <property type="match status" value="1"/>
</dbReference>
<dbReference type="PROSITE" id="PS00149">
    <property type="entry name" value="SULFATASE_2"/>
    <property type="match status" value="1"/>
</dbReference>
<comment type="caution">
    <text evidence="8">The sequence shown here is derived from an EMBL/GenBank/DDBJ whole genome shotgun (WGS) entry which is preliminary data.</text>
</comment>
<organism evidence="8 9">
    <name type="scientific">Gambusia affinis</name>
    <name type="common">Western mosquitofish</name>
    <name type="synonym">Heterandria affinis</name>
    <dbReference type="NCBI Taxonomy" id="33528"/>
    <lineage>
        <taxon>Eukaryota</taxon>
        <taxon>Metazoa</taxon>
        <taxon>Chordata</taxon>
        <taxon>Craniata</taxon>
        <taxon>Vertebrata</taxon>
        <taxon>Euteleostomi</taxon>
        <taxon>Actinopterygii</taxon>
        <taxon>Neopterygii</taxon>
        <taxon>Teleostei</taxon>
        <taxon>Neoteleostei</taxon>
        <taxon>Acanthomorphata</taxon>
        <taxon>Ovalentaria</taxon>
        <taxon>Atherinomorphae</taxon>
        <taxon>Cyprinodontiformes</taxon>
        <taxon>Poeciliidae</taxon>
        <taxon>Poeciliinae</taxon>
        <taxon>Gambusia</taxon>
    </lineage>
</organism>
<keyword evidence="3" id="KW-0479">Metal-binding</keyword>
<evidence type="ECO:0000256" key="1">
    <source>
        <dbReference type="ARBA" id="ARBA00001913"/>
    </source>
</evidence>
<evidence type="ECO:0000313" key="9">
    <source>
        <dbReference type="Proteomes" id="UP000250572"/>
    </source>
</evidence>
<dbReference type="AlphaFoldDB" id="A0A315UT39"/>
<protein>
    <recommendedName>
        <fullName evidence="7">Sulfatase N-terminal domain-containing protein</fullName>
    </recommendedName>
</protein>
<evidence type="ECO:0000256" key="2">
    <source>
        <dbReference type="ARBA" id="ARBA00008779"/>
    </source>
</evidence>
<dbReference type="Gene3D" id="3.30.1120.10">
    <property type="match status" value="1"/>
</dbReference>
<evidence type="ECO:0000256" key="3">
    <source>
        <dbReference type="ARBA" id="ARBA00022723"/>
    </source>
</evidence>
<evidence type="ECO:0000259" key="7">
    <source>
        <dbReference type="Pfam" id="PF00884"/>
    </source>
</evidence>
<dbReference type="Proteomes" id="UP000250572">
    <property type="component" value="Unassembled WGS sequence"/>
</dbReference>
<dbReference type="STRING" id="33528.ENSGAFP00000016720"/>
<dbReference type="InterPro" id="IPR024607">
    <property type="entry name" value="Sulfatase_CS"/>
</dbReference>
<dbReference type="PROSITE" id="PS00523">
    <property type="entry name" value="SULFATASE_1"/>
    <property type="match status" value="1"/>
</dbReference>
<sequence length="624" mass="67597">MYKHCQCGAHRCQEKKEKTVAEVQPLSASFYPKMVRPVSPLLQTVTLLSGLVIYTVSQRGAEKKPNFIIVLADDIGWGDLDVNQPEKHTNNTPNLNQMAQQGLRLTDYHSPASTCSPSRAAILTGRYGLRNGVTHNFGVNSVAGLPLSEVTLAQLLQQAGYYTAVIGKWHLGHNGPYSPNNRGFDYYFGIPYSNDMGCTDTPGYDLPPCLPCVSSEPQVIRQRRSVHGGCYSKVGLPLVENGSIVEQPLNLWALTEKYRSAALRIIQSARVTPPLAQNVAGEEPATLPTPLGTRVTRKWMAGWMFCETELSCGSRARAQPYLLLVASAHMHVPLAPAVAELSGDAVYAASLRELDGLVGALKAAADETDRGNTLIWFTGRTVSYLPSQHRVMESAKCVCALGDNGPWEEKCQFAGSVGPFTGKWQTSKGAADQLSGLHGRVVTGGMDIFPTVLSLAGVAPPADRRYDGIDASGVLLHGEQSGHEFLFHPNSGAAGKFGDLQTVRAGKHKAFYITGGAAACSGSTGQEQLHDPPLIFDLDREEAEETPLQFATAEYRAIAERVARKREELLWDIATDGSVSTADYSQDELVAPCCDRRQAVCRCHTVCRGPEETLITGTRNGPMR</sequence>
<dbReference type="GO" id="GO:0046872">
    <property type="term" value="F:metal ion binding"/>
    <property type="evidence" value="ECO:0007669"/>
    <property type="project" value="UniProtKB-KW"/>
</dbReference>
<keyword evidence="5" id="KW-0378">Hydrolase</keyword>
<dbReference type="InterPro" id="IPR050738">
    <property type="entry name" value="Sulfatase"/>
</dbReference>
<dbReference type="GO" id="GO:0004065">
    <property type="term" value="F:arylsulfatase activity"/>
    <property type="evidence" value="ECO:0007669"/>
    <property type="project" value="TreeGrafter"/>
</dbReference>
<keyword evidence="9" id="KW-1185">Reference proteome</keyword>
<dbReference type="Pfam" id="PF14707">
    <property type="entry name" value="Sulfatase_C"/>
    <property type="match status" value="1"/>
</dbReference>
<dbReference type="InterPro" id="IPR017850">
    <property type="entry name" value="Alkaline_phosphatase_core_sf"/>
</dbReference>
<evidence type="ECO:0000313" key="8">
    <source>
        <dbReference type="EMBL" id="PWA14106.1"/>
    </source>
</evidence>
<accession>A0A315UT39</accession>
<dbReference type="EMBL" id="NHOQ01002872">
    <property type="protein sequence ID" value="PWA14106.1"/>
    <property type="molecule type" value="Genomic_DNA"/>
</dbReference>
<comment type="cofactor">
    <cofactor evidence="1">
        <name>Ca(2+)</name>
        <dbReference type="ChEBI" id="CHEBI:29108"/>
    </cofactor>
</comment>
<reference evidence="8 9" key="1">
    <citation type="journal article" date="2018" name="G3 (Bethesda)">
        <title>A High-Quality Reference Genome for the Invasive Mosquitofish Gambusia affinis Using a Chicago Library.</title>
        <authorList>
            <person name="Hoffberg S.L."/>
            <person name="Troendle N.J."/>
            <person name="Glenn T.C."/>
            <person name="Mahmud O."/>
            <person name="Louha S."/>
            <person name="Chalopin D."/>
            <person name="Bennetzen J.L."/>
            <person name="Mauricio R."/>
        </authorList>
    </citation>
    <scope>NUCLEOTIDE SEQUENCE [LARGE SCALE GENOMIC DNA]</scope>
    <source>
        <strain evidence="8">NE01/NJP1002.9</strain>
        <tissue evidence="8">Muscle</tissue>
    </source>
</reference>
<dbReference type="PANTHER" id="PTHR42693">
    <property type="entry name" value="ARYLSULFATASE FAMILY MEMBER"/>
    <property type="match status" value="1"/>
</dbReference>
<dbReference type="Gene3D" id="3.40.720.10">
    <property type="entry name" value="Alkaline Phosphatase, subunit A"/>
    <property type="match status" value="2"/>
</dbReference>
<dbReference type="FunFam" id="3.30.1120.10:FF:000006">
    <property type="entry name" value="Arylsulfatase G"/>
    <property type="match status" value="1"/>
</dbReference>
<evidence type="ECO:0000256" key="5">
    <source>
        <dbReference type="ARBA" id="ARBA00022801"/>
    </source>
</evidence>
<evidence type="ECO:0000256" key="4">
    <source>
        <dbReference type="ARBA" id="ARBA00022729"/>
    </source>
</evidence>
<proteinExistence type="inferred from homology"/>